<organism evidence="1">
    <name type="scientific">Micrurus carvalhoi</name>
    <dbReference type="NCBI Taxonomy" id="3147026"/>
    <lineage>
        <taxon>Eukaryota</taxon>
        <taxon>Metazoa</taxon>
        <taxon>Chordata</taxon>
        <taxon>Craniata</taxon>
        <taxon>Vertebrata</taxon>
        <taxon>Euteleostomi</taxon>
        <taxon>Lepidosauria</taxon>
        <taxon>Squamata</taxon>
        <taxon>Bifurcata</taxon>
        <taxon>Unidentata</taxon>
        <taxon>Episquamata</taxon>
        <taxon>Toxicofera</taxon>
        <taxon>Serpentes</taxon>
        <taxon>Colubroidea</taxon>
        <taxon>Elapidae</taxon>
        <taxon>Elapinae</taxon>
        <taxon>Micrurus</taxon>
    </lineage>
</organism>
<proteinExistence type="predicted"/>
<accession>A0A2H6N8V6</accession>
<evidence type="ECO:0000313" key="1">
    <source>
        <dbReference type="EMBL" id="LAA27101.1"/>
    </source>
</evidence>
<sequence length="110" mass="11648">MSNKLKGHASCTTRNSMKAAESKICSGERDMGISIQHPSLCIKIASSLAVSKGYACTLLPVSRCLPATANSYSTLDVFPLILSPDIAYGHCIATLCNLYEAGNLLAQLLV</sequence>
<reference evidence="1" key="2">
    <citation type="submission" date="2017-12" db="EMBL/GenBank/DDBJ databases">
        <title>Coralsnake Venomics: Analyses of Venom Gland Transcriptomes and Proteomes of Six Brazilian Taxa.</title>
        <authorList>
            <person name="Aird S.D."/>
            <person name="Jorge da Silva N."/>
            <person name="Qiu L."/>
            <person name="Villar-Briones A."/>
            <person name="Aparecida-Saddi V."/>
            <person name="Campos-Telles M.P."/>
            <person name="Grau M."/>
            <person name="Mikheyev A.S."/>
        </authorList>
    </citation>
    <scope>NUCLEOTIDE SEQUENCE</scope>
    <source>
        <tissue evidence="1">Venom_gland</tissue>
    </source>
</reference>
<reference evidence="1" key="1">
    <citation type="submission" date="2017-07" db="EMBL/GenBank/DDBJ databases">
        <authorList>
            <person name="Mikheyev A."/>
            <person name="Grau M."/>
        </authorList>
    </citation>
    <scope>NUCLEOTIDE SEQUENCE</scope>
    <source>
        <tissue evidence="1">Venom_gland</tissue>
    </source>
</reference>
<protein>
    <submittedName>
        <fullName evidence="1">Uncharacterized protein</fullName>
    </submittedName>
</protein>
<dbReference type="AlphaFoldDB" id="A0A2H6N8V6"/>
<name>A0A2H6N8V6_9SAUR</name>
<dbReference type="EMBL" id="IACI01067159">
    <property type="protein sequence ID" value="LAA27101.1"/>
    <property type="molecule type" value="Transcribed_RNA"/>
</dbReference>